<proteinExistence type="predicted"/>
<comment type="caution">
    <text evidence="1">The sequence shown here is derived from an EMBL/GenBank/DDBJ whole genome shotgun (WGS) entry which is preliminary data.</text>
</comment>
<protein>
    <submittedName>
        <fullName evidence="1">Uncharacterized protein</fullName>
    </submittedName>
</protein>
<evidence type="ECO:0000313" key="1">
    <source>
        <dbReference type="EMBL" id="KAF2156070.1"/>
    </source>
</evidence>
<dbReference type="AlphaFoldDB" id="A0A9P4JAE6"/>
<accession>A0A9P4JAE6</accession>
<keyword evidence="2" id="KW-1185">Reference proteome</keyword>
<organism evidence="1 2">
    <name type="scientific">Myriangium duriaei CBS 260.36</name>
    <dbReference type="NCBI Taxonomy" id="1168546"/>
    <lineage>
        <taxon>Eukaryota</taxon>
        <taxon>Fungi</taxon>
        <taxon>Dikarya</taxon>
        <taxon>Ascomycota</taxon>
        <taxon>Pezizomycotina</taxon>
        <taxon>Dothideomycetes</taxon>
        <taxon>Dothideomycetidae</taxon>
        <taxon>Myriangiales</taxon>
        <taxon>Myriangiaceae</taxon>
        <taxon>Myriangium</taxon>
    </lineage>
</organism>
<evidence type="ECO:0000313" key="2">
    <source>
        <dbReference type="Proteomes" id="UP000799439"/>
    </source>
</evidence>
<reference evidence="1" key="1">
    <citation type="journal article" date="2020" name="Stud. Mycol.">
        <title>101 Dothideomycetes genomes: a test case for predicting lifestyles and emergence of pathogens.</title>
        <authorList>
            <person name="Haridas S."/>
            <person name="Albert R."/>
            <person name="Binder M."/>
            <person name="Bloem J."/>
            <person name="Labutti K."/>
            <person name="Salamov A."/>
            <person name="Andreopoulos B."/>
            <person name="Baker S."/>
            <person name="Barry K."/>
            <person name="Bills G."/>
            <person name="Bluhm B."/>
            <person name="Cannon C."/>
            <person name="Castanera R."/>
            <person name="Culley D."/>
            <person name="Daum C."/>
            <person name="Ezra D."/>
            <person name="Gonzalez J."/>
            <person name="Henrissat B."/>
            <person name="Kuo A."/>
            <person name="Liang C."/>
            <person name="Lipzen A."/>
            <person name="Lutzoni F."/>
            <person name="Magnuson J."/>
            <person name="Mondo S."/>
            <person name="Nolan M."/>
            <person name="Ohm R."/>
            <person name="Pangilinan J."/>
            <person name="Park H.-J."/>
            <person name="Ramirez L."/>
            <person name="Alfaro M."/>
            <person name="Sun H."/>
            <person name="Tritt A."/>
            <person name="Yoshinaga Y."/>
            <person name="Zwiers L.-H."/>
            <person name="Turgeon B."/>
            <person name="Goodwin S."/>
            <person name="Spatafora J."/>
            <person name="Crous P."/>
            <person name="Grigoriev I."/>
        </authorList>
    </citation>
    <scope>NUCLEOTIDE SEQUENCE</scope>
    <source>
        <strain evidence="1">CBS 260.36</strain>
    </source>
</reference>
<gene>
    <name evidence="1" type="ORF">K461DRAFT_275160</name>
</gene>
<name>A0A9P4JAE6_9PEZI</name>
<dbReference type="EMBL" id="ML996082">
    <property type="protein sequence ID" value="KAF2156070.1"/>
    <property type="molecule type" value="Genomic_DNA"/>
</dbReference>
<sequence>MLLPLLQGTATDTPEHRLTTLPTKIDPRLRRCKIALFFLSPPPPPSMVRPGRAQYSGPDLTRETAEVTAYGHTSRAKNQILANPSAHMTVCSGFRPLEEPTGQKRRIGAEQAARFLFPPLHQKARVASLRRAAATCIPSLTSKPCEAVPGTTTTTAFSLP</sequence>
<dbReference type="Proteomes" id="UP000799439">
    <property type="component" value="Unassembled WGS sequence"/>
</dbReference>